<dbReference type="GO" id="GO:0006508">
    <property type="term" value="P:proteolysis"/>
    <property type="evidence" value="ECO:0007669"/>
    <property type="project" value="InterPro"/>
</dbReference>
<sequence length="802" mass="84958">MQRLLTLAIAALASATPSILHARQDSSPCAQLSSAYDDFVSADLALACLRSVPLRSTEILKSQLAGLRTFIEFQSDLDYLNARDIAARLYPPTDLLGGLTILEDRLNNTDFYDNEYDFQLDVARLFASAYDGHLVYIPDIVGVFGFRRAQNGVPFNLISISSDGSEMPEIFAARDAAALSAGGGSSDPSPISQINGGNVQDYLLEQAALTGSFHDPDANYNQLFARALSDGYYENGNFAVPGILFEGIGDTTLTFNNGSEQVLQTIARSNVTGLSLQGLTDGESLFERCCSQPSELRGVYESALSTGEATEEMMSWAKSRTGPQVAVHHPRHTLVKKQADDSLISPGFPQPSVNTSDGSLVGYFSESDDDLAILVLPTFAVGLTDIATLEIDLAVVDEYIEALASFLDEASADGRSRLIIDLRGNGGGLGYLPHEIFRQLFPSAPLPSDLSNFRAHPLFNLIGSTVTSFYTTSPSADLLSDLRPSFGTFGFDSTQHLDLTTSSFTSWCDFYGPVSVPSLESASFTKLSRPNYTDSQQTAPIYLTRLNPRTDEVFSAENIILLQDGACASACALFSEFLKSAAPDGPVRQVVLGGRPQTGPMQGVGGIKGGQLGSFEAIALLAGGGATLTPISAQTFAADFGANTIEGALQAVDRAVAGATAVNYRNSIRMGDESVTPLQYLYEAADCRLWYMVDMLASQEVLWRKVAEVGFDGDETLCVEGSTGHPSSTAGREGAMVDVPENARSEVGVRISEESGAGDGPGSMDGSDSGGGGGSDDEGIASTGRASLWVLVAASAFAVLVG</sequence>
<evidence type="ECO:0000313" key="6">
    <source>
        <dbReference type="Proteomes" id="UP000215127"/>
    </source>
</evidence>
<keyword evidence="2" id="KW-0732">Signal</keyword>
<dbReference type="GO" id="GO:0008236">
    <property type="term" value="F:serine-type peptidase activity"/>
    <property type="evidence" value="ECO:0007669"/>
    <property type="project" value="InterPro"/>
</dbReference>
<feature type="signal peptide" evidence="2">
    <location>
        <begin position="1"/>
        <end position="15"/>
    </location>
</feature>
<dbReference type="PANTHER" id="PTHR37049">
    <property type="entry name" value="PEPTIDASE S41 FAMILY PROTEIN"/>
    <property type="match status" value="1"/>
</dbReference>
<feature type="compositionally biased region" description="Gly residues" evidence="1">
    <location>
        <begin position="757"/>
        <end position="774"/>
    </location>
</feature>
<dbReference type="SUPFAM" id="SSF52096">
    <property type="entry name" value="ClpP/crotonase"/>
    <property type="match status" value="1"/>
</dbReference>
<feature type="region of interest" description="Disordered" evidence="1">
    <location>
        <begin position="750"/>
        <end position="779"/>
    </location>
</feature>
<keyword evidence="6" id="KW-1185">Reference proteome</keyword>
<protein>
    <submittedName>
        <fullName evidence="5">Uncharacterized protein</fullName>
    </submittedName>
</protein>
<dbReference type="Pfam" id="PF23658">
    <property type="entry name" value="PDZ_CPAF_rel"/>
    <property type="match status" value="1"/>
</dbReference>
<evidence type="ECO:0000256" key="2">
    <source>
        <dbReference type="SAM" id="SignalP"/>
    </source>
</evidence>
<dbReference type="STRING" id="1276538.A0A1X7RL63"/>
<evidence type="ECO:0000256" key="1">
    <source>
        <dbReference type="SAM" id="MobiDB-lite"/>
    </source>
</evidence>
<dbReference type="PANTHER" id="PTHR37049:SF4">
    <property type="entry name" value="RHODANESE DOMAIN-CONTAINING PROTEIN"/>
    <property type="match status" value="1"/>
</dbReference>
<evidence type="ECO:0000259" key="4">
    <source>
        <dbReference type="Pfam" id="PF23658"/>
    </source>
</evidence>
<dbReference type="Pfam" id="PF03572">
    <property type="entry name" value="Peptidase_S41"/>
    <property type="match status" value="1"/>
</dbReference>
<dbReference type="InterPro" id="IPR052766">
    <property type="entry name" value="S41A_metabolite_peptidase"/>
</dbReference>
<dbReference type="InterPro" id="IPR029045">
    <property type="entry name" value="ClpP/crotonase-like_dom_sf"/>
</dbReference>
<dbReference type="EMBL" id="LT853693">
    <property type="protein sequence ID" value="SMQ48149.1"/>
    <property type="molecule type" value="Genomic_DNA"/>
</dbReference>
<gene>
    <name evidence="5" type="ORF">ZT3D7_G3298</name>
</gene>
<dbReference type="InterPro" id="IPR056186">
    <property type="entry name" value="PDZ_CPAF-rel"/>
</dbReference>
<dbReference type="Proteomes" id="UP000215127">
    <property type="component" value="Chromosome 2"/>
</dbReference>
<feature type="domain" description="Tail specific protease" evidence="3">
    <location>
        <begin position="399"/>
        <end position="580"/>
    </location>
</feature>
<evidence type="ECO:0000313" key="5">
    <source>
        <dbReference type="EMBL" id="SMQ48149.1"/>
    </source>
</evidence>
<organism evidence="5 6">
    <name type="scientific">Zymoseptoria tritici (strain ST99CH_3D7)</name>
    <dbReference type="NCBI Taxonomy" id="1276538"/>
    <lineage>
        <taxon>Eukaryota</taxon>
        <taxon>Fungi</taxon>
        <taxon>Dikarya</taxon>
        <taxon>Ascomycota</taxon>
        <taxon>Pezizomycotina</taxon>
        <taxon>Dothideomycetes</taxon>
        <taxon>Dothideomycetidae</taxon>
        <taxon>Mycosphaerellales</taxon>
        <taxon>Mycosphaerellaceae</taxon>
        <taxon>Zymoseptoria</taxon>
    </lineage>
</organism>
<proteinExistence type="predicted"/>
<feature type="domain" description="CPAF-like PDZ" evidence="4">
    <location>
        <begin position="154"/>
        <end position="270"/>
    </location>
</feature>
<dbReference type="Gene3D" id="3.90.226.10">
    <property type="entry name" value="2-enoyl-CoA Hydratase, Chain A, domain 1"/>
    <property type="match status" value="1"/>
</dbReference>
<evidence type="ECO:0000259" key="3">
    <source>
        <dbReference type="Pfam" id="PF03572"/>
    </source>
</evidence>
<dbReference type="AlphaFoldDB" id="A0A1X7RL63"/>
<accession>A0A1X7RL63</accession>
<feature type="chain" id="PRO_5012869370" evidence="2">
    <location>
        <begin position="16"/>
        <end position="802"/>
    </location>
</feature>
<name>A0A1X7RL63_ZYMT9</name>
<dbReference type="InterPro" id="IPR005151">
    <property type="entry name" value="Tail-specific_protease"/>
</dbReference>
<reference evidence="5 6" key="1">
    <citation type="submission" date="2016-06" db="EMBL/GenBank/DDBJ databases">
        <authorList>
            <person name="Kjaerup R.B."/>
            <person name="Dalgaard T.S."/>
            <person name="Juul-Madsen H.R."/>
        </authorList>
    </citation>
    <scope>NUCLEOTIDE SEQUENCE [LARGE SCALE GENOMIC DNA]</scope>
</reference>